<sequence>MSESERMEELETLMAIYPELEITGYAACLDLPIALPSPLPIVCQERHQELLHLPALRIIFELPEGYPSSEPPVVKLQATWLSTETATELVTNAQELWEEYGGEGILFAYISKLQEAAEGKFGLDLLSVSKHIFNDLINYDRQAKRDEFQKSSYECSVCLYTKPGDQCYRMERCGHVFCVQCLQDCYVQVIKKGNIDDIKCMSLNCGTECMDFRARRAQRVRHISPRELLQIPIERSKVQRYVDLKRKNCLETDSTTVWCPRQRCQGAAKGNNCHKSTVPLEEMGVSDNEDDDAISYSLQKVSLHPKSTSKDNSEAPKIENDTPAEKPDYLAVCEDCEYAFCTNCRAGWHGTYNGCYGAPTERDLQKADQRAMKVAEQRRREEEQASLDYLATQTSPCPNCFTPVSKSQDCNHITCRQCRTHFCYLCSMQLSPENPYVHFNTEGTPCYEKLWVLKEGGDESKVSFEGIRGMENRARRYAAEAERLEGMGVRVRSRAMAEQAARVEAELERAREQRS</sequence>
<keyword evidence="5" id="KW-0479">Metal-binding</keyword>
<evidence type="ECO:0000256" key="8">
    <source>
        <dbReference type="ARBA" id="ARBA00022786"/>
    </source>
</evidence>
<comment type="catalytic activity">
    <reaction evidence="1">
        <text>[E2 ubiquitin-conjugating enzyme]-S-ubiquitinyl-L-cysteine + [acceptor protein]-L-lysine = [E2 ubiquitin-conjugating enzyme]-L-cysteine + [acceptor protein]-N(6)-ubiquitinyl-L-lysine.</text>
        <dbReference type="EC" id="2.3.2.31"/>
    </reaction>
</comment>
<dbReference type="InterPro" id="IPR017907">
    <property type="entry name" value="Znf_RING_CS"/>
</dbReference>
<dbReference type="OrthoDB" id="1431934at2759"/>
<gene>
    <name evidence="14" type="ORF">BU23DRAFT_549278</name>
</gene>
<evidence type="ECO:0000313" key="15">
    <source>
        <dbReference type="Proteomes" id="UP000800036"/>
    </source>
</evidence>
<keyword evidence="6" id="KW-0677">Repeat</keyword>
<dbReference type="EMBL" id="ML976658">
    <property type="protein sequence ID" value="KAF1979268.1"/>
    <property type="molecule type" value="Genomic_DNA"/>
</dbReference>
<evidence type="ECO:0000256" key="11">
    <source>
        <dbReference type="SAM" id="MobiDB-lite"/>
    </source>
</evidence>
<evidence type="ECO:0000256" key="7">
    <source>
        <dbReference type="ARBA" id="ARBA00022771"/>
    </source>
</evidence>
<organism evidence="14 15">
    <name type="scientific">Bimuria novae-zelandiae CBS 107.79</name>
    <dbReference type="NCBI Taxonomy" id="1447943"/>
    <lineage>
        <taxon>Eukaryota</taxon>
        <taxon>Fungi</taxon>
        <taxon>Dikarya</taxon>
        <taxon>Ascomycota</taxon>
        <taxon>Pezizomycotina</taxon>
        <taxon>Dothideomycetes</taxon>
        <taxon>Pleosporomycetidae</taxon>
        <taxon>Pleosporales</taxon>
        <taxon>Massarineae</taxon>
        <taxon>Didymosphaeriaceae</taxon>
        <taxon>Bimuria</taxon>
    </lineage>
</organism>
<comment type="pathway">
    <text evidence="2">Protein modification; protein ubiquitination.</text>
</comment>
<evidence type="ECO:0000256" key="10">
    <source>
        <dbReference type="SAM" id="Coils"/>
    </source>
</evidence>
<evidence type="ECO:0000256" key="3">
    <source>
        <dbReference type="ARBA" id="ARBA00012251"/>
    </source>
</evidence>
<dbReference type="Pfam" id="PF05773">
    <property type="entry name" value="RWD"/>
    <property type="match status" value="1"/>
</dbReference>
<dbReference type="PROSITE" id="PS51873">
    <property type="entry name" value="TRIAD"/>
    <property type="match status" value="1"/>
</dbReference>
<dbReference type="FunFam" id="3.30.40.10:FF:000416">
    <property type="entry name" value="RBR-type E3 ubiquitin transferase"/>
    <property type="match status" value="1"/>
</dbReference>
<dbReference type="InterPro" id="IPR044066">
    <property type="entry name" value="TRIAD_supradom"/>
</dbReference>
<dbReference type="GO" id="GO:0008270">
    <property type="term" value="F:zinc ion binding"/>
    <property type="evidence" value="ECO:0007669"/>
    <property type="project" value="UniProtKB-KW"/>
</dbReference>
<dbReference type="Gene3D" id="3.10.110.10">
    <property type="entry name" value="Ubiquitin Conjugating Enzyme"/>
    <property type="match status" value="1"/>
</dbReference>
<evidence type="ECO:0000256" key="2">
    <source>
        <dbReference type="ARBA" id="ARBA00004906"/>
    </source>
</evidence>
<dbReference type="Gene3D" id="3.30.40.10">
    <property type="entry name" value="Zinc/RING finger domain, C3HC4 (zinc finger)"/>
    <property type="match status" value="1"/>
</dbReference>
<dbReference type="PANTHER" id="PTHR11685">
    <property type="entry name" value="RBR FAMILY RING FINGER AND IBR DOMAIN-CONTAINING"/>
    <property type="match status" value="1"/>
</dbReference>
<feature type="domain" description="RWD" evidence="12">
    <location>
        <begin position="8"/>
        <end position="120"/>
    </location>
</feature>
<evidence type="ECO:0000259" key="12">
    <source>
        <dbReference type="PROSITE" id="PS50908"/>
    </source>
</evidence>
<dbReference type="Pfam" id="PF01485">
    <property type="entry name" value="IBR"/>
    <property type="match status" value="1"/>
</dbReference>
<dbReference type="SUPFAM" id="SSF57850">
    <property type="entry name" value="RING/U-box"/>
    <property type="match status" value="2"/>
</dbReference>
<evidence type="ECO:0000313" key="14">
    <source>
        <dbReference type="EMBL" id="KAF1979268.1"/>
    </source>
</evidence>
<keyword evidence="15" id="KW-1185">Reference proteome</keyword>
<evidence type="ECO:0000259" key="13">
    <source>
        <dbReference type="PROSITE" id="PS51873"/>
    </source>
</evidence>
<dbReference type="CDD" id="cd20354">
    <property type="entry name" value="Rcat_RBR_RNF14"/>
    <property type="match status" value="1"/>
</dbReference>
<name>A0A6A5VR47_9PLEO</name>
<feature type="coiled-coil region" evidence="10">
    <location>
        <begin position="467"/>
        <end position="513"/>
    </location>
</feature>
<keyword evidence="9" id="KW-0862">Zinc</keyword>
<dbReference type="EC" id="2.3.2.31" evidence="3"/>
<dbReference type="InterPro" id="IPR047548">
    <property type="entry name" value="Rcat_RBR_RNF14"/>
</dbReference>
<keyword evidence="4" id="KW-0808">Transferase</keyword>
<dbReference type="InterPro" id="IPR013083">
    <property type="entry name" value="Znf_RING/FYVE/PHD"/>
</dbReference>
<dbReference type="InterPro" id="IPR002867">
    <property type="entry name" value="IBR_dom"/>
</dbReference>
<dbReference type="SMART" id="SM00591">
    <property type="entry name" value="RWD"/>
    <property type="match status" value="1"/>
</dbReference>
<proteinExistence type="predicted"/>
<dbReference type="Pfam" id="PF22191">
    <property type="entry name" value="IBR_1"/>
    <property type="match status" value="1"/>
</dbReference>
<keyword evidence="7" id="KW-0863">Zinc-finger</keyword>
<dbReference type="AlphaFoldDB" id="A0A6A5VR47"/>
<feature type="domain" description="RING-type" evidence="13">
    <location>
        <begin position="151"/>
        <end position="450"/>
    </location>
</feature>
<keyword evidence="10" id="KW-0175">Coiled coil</keyword>
<dbReference type="PROSITE" id="PS50908">
    <property type="entry name" value="RWD"/>
    <property type="match status" value="1"/>
</dbReference>
<dbReference type="GO" id="GO:0016567">
    <property type="term" value="P:protein ubiquitination"/>
    <property type="evidence" value="ECO:0007669"/>
    <property type="project" value="InterPro"/>
</dbReference>
<reference evidence="14" key="1">
    <citation type="journal article" date="2020" name="Stud. Mycol.">
        <title>101 Dothideomycetes genomes: a test case for predicting lifestyles and emergence of pathogens.</title>
        <authorList>
            <person name="Haridas S."/>
            <person name="Albert R."/>
            <person name="Binder M."/>
            <person name="Bloem J."/>
            <person name="Labutti K."/>
            <person name="Salamov A."/>
            <person name="Andreopoulos B."/>
            <person name="Baker S."/>
            <person name="Barry K."/>
            <person name="Bills G."/>
            <person name="Bluhm B."/>
            <person name="Cannon C."/>
            <person name="Castanera R."/>
            <person name="Culley D."/>
            <person name="Daum C."/>
            <person name="Ezra D."/>
            <person name="Gonzalez J."/>
            <person name="Henrissat B."/>
            <person name="Kuo A."/>
            <person name="Liang C."/>
            <person name="Lipzen A."/>
            <person name="Lutzoni F."/>
            <person name="Magnuson J."/>
            <person name="Mondo S."/>
            <person name="Nolan M."/>
            <person name="Ohm R."/>
            <person name="Pangilinan J."/>
            <person name="Park H.-J."/>
            <person name="Ramirez L."/>
            <person name="Alfaro M."/>
            <person name="Sun H."/>
            <person name="Tritt A."/>
            <person name="Yoshinaga Y."/>
            <person name="Zwiers L.-H."/>
            <person name="Turgeon B."/>
            <person name="Goodwin S."/>
            <person name="Spatafora J."/>
            <person name="Crous P."/>
            <person name="Grigoriev I."/>
        </authorList>
    </citation>
    <scope>NUCLEOTIDE SEQUENCE</scope>
    <source>
        <strain evidence="14">CBS 107.79</strain>
    </source>
</reference>
<evidence type="ECO:0000256" key="4">
    <source>
        <dbReference type="ARBA" id="ARBA00022679"/>
    </source>
</evidence>
<keyword evidence="8" id="KW-0833">Ubl conjugation pathway</keyword>
<dbReference type="PROSITE" id="PS00518">
    <property type="entry name" value="ZF_RING_1"/>
    <property type="match status" value="1"/>
</dbReference>
<dbReference type="InterPro" id="IPR006575">
    <property type="entry name" value="RWD_dom"/>
</dbReference>
<dbReference type="SMART" id="SM00647">
    <property type="entry name" value="IBR"/>
    <property type="match status" value="2"/>
</dbReference>
<protein>
    <recommendedName>
        <fullName evidence="3">RBR-type E3 ubiquitin transferase</fullName>
        <ecNumber evidence="3">2.3.2.31</ecNumber>
    </recommendedName>
</protein>
<evidence type="ECO:0000256" key="1">
    <source>
        <dbReference type="ARBA" id="ARBA00001798"/>
    </source>
</evidence>
<evidence type="ECO:0000256" key="9">
    <source>
        <dbReference type="ARBA" id="ARBA00022833"/>
    </source>
</evidence>
<dbReference type="InterPro" id="IPR016135">
    <property type="entry name" value="UBQ-conjugating_enzyme/RWD"/>
</dbReference>
<dbReference type="SUPFAM" id="SSF54495">
    <property type="entry name" value="UBC-like"/>
    <property type="match status" value="1"/>
</dbReference>
<dbReference type="Proteomes" id="UP000800036">
    <property type="component" value="Unassembled WGS sequence"/>
</dbReference>
<accession>A0A6A5VR47</accession>
<dbReference type="Gene3D" id="1.20.120.1750">
    <property type="match status" value="1"/>
</dbReference>
<dbReference type="InterPro" id="IPR031127">
    <property type="entry name" value="E3_UB_ligase_RBR"/>
</dbReference>
<evidence type="ECO:0000256" key="5">
    <source>
        <dbReference type="ARBA" id="ARBA00022723"/>
    </source>
</evidence>
<feature type="region of interest" description="Disordered" evidence="11">
    <location>
        <begin position="299"/>
        <end position="323"/>
    </location>
</feature>
<feature type="compositionally biased region" description="Basic and acidic residues" evidence="11">
    <location>
        <begin position="308"/>
        <end position="323"/>
    </location>
</feature>
<dbReference type="CDD" id="cd23820">
    <property type="entry name" value="RWD_RNF14"/>
    <property type="match status" value="1"/>
</dbReference>
<dbReference type="GO" id="GO:0061630">
    <property type="term" value="F:ubiquitin protein ligase activity"/>
    <property type="evidence" value="ECO:0007669"/>
    <property type="project" value="UniProtKB-EC"/>
</dbReference>
<evidence type="ECO:0000256" key="6">
    <source>
        <dbReference type="ARBA" id="ARBA00022737"/>
    </source>
</evidence>